<reference evidence="6 7" key="1">
    <citation type="submission" date="2017-01" db="EMBL/GenBank/DDBJ databases">
        <authorList>
            <person name="Cao J.-M."/>
        </authorList>
    </citation>
    <scope>NUCLEOTIDE SEQUENCE [LARGE SCALE GENOMIC DNA]</scope>
    <source>
        <strain evidence="6 7">888-76</strain>
    </source>
</reference>
<dbReference type="Gene3D" id="3.90.1720.10">
    <property type="entry name" value="endopeptidase domain like (from Nostoc punctiforme)"/>
    <property type="match status" value="1"/>
</dbReference>
<gene>
    <name evidence="6" type="ORF">BWI95_16955</name>
</gene>
<evidence type="ECO:0000313" key="7">
    <source>
        <dbReference type="Proteomes" id="UP000187148"/>
    </source>
</evidence>
<evidence type="ECO:0000256" key="1">
    <source>
        <dbReference type="ARBA" id="ARBA00007074"/>
    </source>
</evidence>
<evidence type="ECO:0000313" key="6">
    <source>
        <dbReference type="EMBL" id="APZ06613.1"/>
    </source>
</evidence>
<comment type="similarity">
    <text evidence="1">Belongs to the peptidase C40 family.</text>
</comment>
<dbReference type="RefSeq" id="WP_076769896.1">
    <property type="nucleotide sequence ID" value="NZ_CP019445.1"/>
</dbReference>
<accession>A0A807LK77</accession>
<keyword evidence="4" id="KW-0788">Thiol protease</keyword>
<keyword evidence="7" id="KW-1185">Reference proteome</keyword>
<organism evidence="6 7">
    <name type="scientific">Kosakonia cowanii JCM 10956 = DSM 18146</name>
    <dbReference type="NCBI Taxonomy" id="1300165"/>
    <lineage>
        <taxon>Bacteria</taxon>
        <taxon>Pseudomonadati</taxon>
        <taxon>Pseudomonadota</taxon>
        <taxon>Gammaproteobacteria</taxon>
        <taxon>Enterobacterales</taxon>
        <taxon>Enterobacteriaceae</taxon>
        <taxon>Kosakonia</taxon>
    </lineage>
</organism>
<dbReference type="SUPFAM" id="SSF54001">
    <property type="entry name" value="Cysteine proteinases"/>
    <property type="match status" value="1"/>
</dbReference>
<dbReference type="InterPro" id="IPR000064">
    <property type="entry name" value="NLP_P60_dom"/>
</dbReference>
<keyword evidence="3" id="KW-0378">Hydrolase</keyword>
<evidence type="ECO:0000256" key="2">
    <source>
        <dbReference type="ARBA" id="ARBA00022670"/>
    </source>
</evidence>
<dbReference type="EMBL" id="CP019445">
    <property type="protein sequence ID" value="APZ06613.1"/>
    <property type="molecule type" value="Genomic_DNA"/>
</dbReference>
<proteinExistence type="inferred from homology"/>
<name>A0A807LK77_9ENTR</name>
<sequence length="143" mass="16044">MDKSEFIKRIERVPWADRACSFSACDCWGLVVLYYRHVLGIELHNLPGYEAGSDFVTCYRDEVVYWQPSALPVEDGLFVAYVGERAEHVGIIVDGAGLHSRGDGGGVMHTRLRVIEKLFTRVEYLSHADYRNTAHAGAAQRKG</sequence>
<evidence type="ECO:0000256" key="3">
    <source>
        <dbReference type="ARBA" id="ARBA00022801"/>
    </source>
</evidence>
<feature type="domain" description="NlpC/P60" evidence="5">
    <location>
        <begin position="23"/>
        <end position="108"/>
    </location>
</feature>
<keyword evidence="2" id="KW-0645">Protease</keyword>
<evidence type="ECO:0000256" key="4">
    <source>
        <dbReference type="ARBA" id="ARBA00022807"/>
    </source>
</evidence>
<protein>
    <recommendedName>
        <fullName evidence="5">NlpC/P60 domain-containing protein</fullName>
    </recommendedName>
</protein>
<dbReference type="Proteomes" id="UP000187148">
    <property type="component" value="Chromosome"/>
</dbReference>
<evidence type="ECO:0000259" key="5">
    <source>
        <dbReference type="Pfam" id="PF00877"/>
    </source>
</evidence>
<dbReference type="InterPro" id="IPR038765">
    <property type="entry name" value="Papain-like_cys_pep_sf"/>
</dbReference>
<dbReference type="Pfam" id="PF00877">
    <property type="entry name" value="NLPC_P60"/>
    <property type="match status" value="1"/>
</dbReference>
<dbReference type="GO" id="GO:0008234">
    <property type="term" value="F:cysteine-type peptidase activity"/>
    <property type="evidence" value="ECO:0007669"/>
    <property type="project" value="UniProtKB-KW"/>
</dbReference>
<dbReference type="KEGG" id="kco:BWI95_16955"/>
<dbReference type="AlphaFoldDB" id="A0A807LK77"/>
<dbReference type="GO" id="GO:0006508">
    <property type="term" value="P:proteolysis"/>
    <property type="evidence" value="ECO:0007669"/>
    <property type="project" value="UniProtKB-KW"/>
</dbReference>